<sequence length="167" mass="18257">MKVRRWVAITGARADGAFYAADVHTLSVAPRVVALGDRGRAGEASRAWRAYGVRSSEVRGRSASRPVTDGSKHTVRTVPERVRMAVTVYRVLPELGHDVAFDPDNVIADRRGLRFSGSGLSGRLWSRTGRSALLADHSAARLDGTRPADHPRQALDQHAVPRRTDEI</sequence>
<organism evidence="2 3">
    <name type="scientific">Kribbella lupini</name>
    <dbReference type="NCBI Taxonomy" id="291602"/>
    <lineage>
        <taxon>Bacteria</taxon>
        <taxon>Bacillati</taxon>
        <taxon>Actinomycetota</taxon>
        <taxon>Actinomycetes</taxon>
        <taxon>Propionibacteriales</taxon>
        <taxon>Kribbellaceae</taxon>
        <taxon>Kribbella</taxon>
    </lineage>
</organism>
<dbReference type="Proteomes" id="UP001500363">
    <property type="component" value="Unassembled WGS sequence"/>
</dbReference>
<feature type="region of interest" description="Disordered" evidence="1">
    <location>
        <begin position="142"/>
        <end position="167"/>
    </location>
</feature>
<reference evidence="3" key="1">
    <citation type="journal article" date="2019" name="Int. J. Syst. Evol. Microbiol.">
        <title>The Global Catalogue of Microorganisms (GCM) 10K type strain sequencing project: providing services to taxonomists for standard genome sequencing and annotation.</title>
        <authorList>
            <consortium name="The Broad Institute Genomics Platform"/>
            <consortium name="The Broad Institute Genome Sequencing Center for Infectious Disease"/>
            <person name="Wu L."/>
            <person name="Ma J."/>
        </authorList>
    </citation>
    <scope>NUCLEOTIDE SEQUENCE [LARGE SCALE GENOMIC DNA]</scope>
    <source>
        <strain evidence="3">JCM 14303</strain>
    </source>
</reference>
<evidence type="ECO:0000256" key="1">
    <source>
        <dbReference type="SAM" id="MobiDB-lite"/>
    </source>
</evidence>
<accession>A0ABP4LNY7</accession>
<dbReference type="EMBL" id="BAAANC010000002">
    <property type="protein sequence ID" value="GAA1526908.1"/>
    <property type="molecule type" value="Genomic_DNA"/>
</dbReference>
<proteinExistence type="predicted"/>
<name>A0ABP4LNY7_9ACTN</name>
<evidence type="ECO:0000313" key="3">
    <source>
        <dbReference type="Proteomes" id="UP001500363"/>
    </source>
</evidence>
<gene>
    <name evidence="2" type="ORF">GCM10009741_30710</name>
</gene>
<keyword evidence="3" id="KW-1185">Reference proteome</keyword>
<feature type="compositionally biased region" description="Basic and acidic residues" evidence="1">
    <location>
        <begin position="142"/>
        <end position="155"/>
    </location>
</feature>
<comment type="caution">
    <text evidence="2">The sequence shown here is derived from an EMBL/GenBank/DDBJ whole genome shotgun (WGS) entry which is preliminary data.</text>
</comment>
<evidence type="ECO:0000313" key="2">
    <source>
        <dbReference type="EMBL" id="GAA1526908.1"/>
    </source>
</evidence>
<protein>
    <submittedName>
        <fullName evidence="2">Uncharacterized protein</fullName>
    </submittedName>
</protein>